<feature type="compositionally biased region" description="Polar residues" evidence="1">
    <location>
        <begin position="473"/>
        <end position="483"/>
    </location>
</feature>
<dbReference type="OrthoDB" id="286814at2759"/>
<dbReference type="Proteomes" id="UP000059188">
    <property type="component" value="Unassembled WGS sequence"/>
</dbReference>
<accession>A0A0B7F9C3</accession>
<dbReference type="PANTHER" id="PTHR15615:SF36">
    <property type="entry name" value="PHO85 CYCLIN-5"/>
    <property type="match status" value="1"/>
</dbReference>
<dbReference type="GO" id="GO:0000307">
    <property type="term" value="C:cyclin-dependent protein kinase holoenzyme complex"/>
    <property type="evidence" value="ECO:0007669"/>
    <property type="project" value="TreeGrafter"/>
</dbReference>
<evidence type="ECO:0000256" key="1">
    <source>
        <dbReference type="SAM" id="MobiDB-lite"/>
    </source>
</evidence>
<organism evidence="2 3">
    <name type="scientific">Thanatephorus cucumeris (strain AG1-IB / isolate 7/3/14)</name>
    <name type="common">Lettuce bottom rot fungus</name>
    <name type="synonym">Rhizoctonia solani</name>
    <dbReference type="NCBI Taxonomy" id="1108050"/>
    <lineage>
        <taxon>Eukaryota</taxon>
        <taxon>Fungi</taxon>
        <taxon>Dikarya</taxon>
        <taxon>Basidiomycota</taxon>
        <taxon>Agaricomycotina</taxon>
        <taxon>Agaricomycetes</taxon>
        <taxon>Cantharellales</taxon>
        <taxon>Ceratobasidiaceae</taxon>
        <taxon>Rhizoctonia</taxon>
        <taxon>Rhizoctonia solani AG-1</taxon>
    </lineage>
</organism>
<dbReference type="GO" id="GO:0016538">
    <property type="term" value="F:cyclin-dependent protein serine/threonine kinase regulator activity"/>
    <property type="evidence" value="ECO:0007669"/>
    <property type="project" value="TreeGrafter"/>
</dbReference>
<feature type="compositionally biased region" description="Acidic residues" evidence="1">
    <location>
        <begin position="257"/>
        <end position="274"/>
    </location>
</feature>
<feature type="region of interest" description="Disordered" evidence="1">
    <location>
        <begin position="519"/>
        <end position="539"/>
    </location>
</feature>
<reference evidence="2 3" key="1">
    <citation type="submission" date="2014-11" db="EMBL/GenBank/DDBJ databases">
        <authorList>
            <person name="Wibberg Daniel"/>
        </authorList>
    </citation>
    <scope>NUCLEOTIDE SEQUENCE [LARGE SCALE GENOMIC DNA]</scope>
    <source>
        <strain evidence="2">Rhizoctonia solani AG1-IB 7/3/14</strain>
    </source>
</reference>
<dbReference type="Gene3D" id="1.10.472.10">
    <property type="entry name" value="Cyclin-like"/>
    <property type="match status" value="1"/>
</dbReference>
<feature type="region of interest" description="Disordered" evidence="1">
    <location>
        <begin position="683"/>
        <end position="743"/>
    </location>
</feature>
<dbReference type="EMBL" id="LN679114">
    <property type="protein sequence ID" value="CEL54115.1"/>
    <property type="molecule type" value="Genomic_DNA"/>
</dbReference>
<evidence type="ECO:0008006" key="4">
    <source>
        <dbReference type="Google" id="ProtNLM"/>
    </source>
</evidence>
<dbReference type="CDD" id="cd20557">
    <property type="entry name" value="CYCLIN_ScPCL1-like"/>
    <property type="match status" value="1"/>
</dbReference>
<dbReference type="STRING" id="1108050.A0A0B7F9C3"/>
<feature type="region of interest" description="Disordered" evidence="1">
    <location>
        <begin position="232"/>
        <end position="288"/>
    </location>
</feature>
<name>A0A0B7F9C3_THACB</name>
<feature type="region of interest" description="Disordered" evidence="1">
    <location>
        <begin position="446"/>
        <end position="506"/>
    </location>
</feature>
<feature type="compositionally biased region" description="Low complexity" evidence="1">
    <location>
        <begin position="713"/>
        <end position="727"/>
    </location>
</feature>
<feature type="compositionally biased region" description="Basic and acidic residues" evidence="1">
    <location>
        <begin position="527"/>
        <end position="539"/>
    </location>
</feature>
<proteinExistence type="predicted"/>
<feature type="compositionally biased region" description="Basic residues" evidence="1">
    <location>
        <begin position="101"/>
        <end position="120"/>
    </location>
</feature>
<keyword evidence="3" id="KW-1185">Reference proteome</keyword>
<evidence type="ECO:0000313" key="3">
    <source>
        <dbReference type="Proteomes" id="UP000059188"/>
    </source>
</evidence>
<dbReference type="GO" id="GO:0005634">
    <property type="term" value="C:nucleus"/>
    <property type="evidence" value="ECO:0007669"/>
    <property type="project" value="TreeGrafter"/>
</dbReference>
<gene>
    <name evidence="2" type="ORF">RSOLAG1IB_06826</name>
</gene>
<dbReference type="GO" id="GO:0019901">
    <property type="term" value="F:protein kinase binding"/>
    <property type="evidence" value="ECO:0007669"/>
    <property type="project" value="InterPro"/>
</dbReference>
<dbReference type="PANTHER" id="PTHR15615">
    <property type="match status" value="1"/>
</dbReference>
<sequence length="865" mass="93538">MSYGDLARGLHLQNPLIDFSNLNLAHDNYLFDSDYFSYLVDSPENIPSPEMRDIDYFPHRVYVIGGNCTGCILSAADCHPSCCGTASDSCCGTRPRSTVSVRRHNTHPRSKHPYTRRHATSKLQRTRSLTDINNSNIPSPLRHSAVAAAGAGQLCESFESAHLPGTFNYPIQPIQTPSTIKPHVLRSILTTPSSGPSTPNSVTPTTIHPSRILVTPASAISPISPVRERASFGRPMNHGPSAIGEATSGAAARSYEGEDDDARTEIGSPEEDMDHEGPGGGGGPSGIRLPPIQSIAPMSTLPIYSGPTTISQDLCFMVPRLPPVPGFAPPRQATFFGIQNIPVADGNTRFATMCAPGIRPIPSSRPAYPPSGLAPLVAGHQGLPHGGLTAPIERGDQVTEWKERQRAKERADIVVKDGDLSPAERAEMEKRITMSVKVINHIYYGSDDVPKTRSPTTATRRLDEDEDVVPGPTVSTRTGSSRDTAYWPPTPASMPASPESPRARRVRQRASLRKEVLGIETPAVASGREEQEQDSGRDQPTRTLTWFVTEVLRRSRTSINVLQVALAYLAGAKPEIHRELRIAAERQADLAMKIAGLPAHIREALPAMDWMGGDFTPSPLIDPRRTFLASLVLASKFLLDKAFSNKAWAKLSGLEALEVGKCERALGSALNWRLWVGREVSREFGPSTSEHPPAPPAQTLSPPYINDNLSVLSSPPGSQGTTSSTPTLYSDSEPDAPQGYEDLGRWTATPEYIELNEPTVVDYDGDLQRAAMSSSEAQLRSSMNAPAPCTRPSLLPTSSFDRPPLRHVISDMVTPQTDSMGCAHAAPIYVEVGRESPLSYATLDQPWNTISGSHWDFGTDGVVGA</sequence>
<dbReference type="InterPro" id="IPR013922">
    <property type="entry name" value="Cyclin_PHO80-like"/>
</dbReference>
<protein>
    <recommendedName>
        <fullName evidence="4">Cyclin domain-containing protein</fullName>
    </recommendedName>
</protein>
<evidence type="ECO:0000313" key="2">
    <source>
        <dbReference type="EMBL" id="CEL54115.1"/>
    </source>
</evidence>
<dbReference type="AlphaFoldDB" id="A0A0B7F9C3"/>
<feature type="region of interest" description="Disordered" evidence="1">
    <location>
        <begin position="101"/>
        <end position="125"/>
    </location>
</feature>